<organism evidence="1 2">
    <name type="scientific">Salipaludibacillus agaradhaerens</name>
    <name type="common">Bacillus agaradhaerens</name>
    <dbReference type="NCBI Taxonomy" id="76935"/>
    <lineage>
        <taxon>Bacteria</taxon>
        <taxon>Bacillati</taxon>
        <taxon>Bacillota</taxon>
        <taxon>Bacilli</taxon>
        <taxon>Bacillales</taxon>
        <taxon>Bacillaceae</taxon>
    </lineage>
</organism>
<gene>
    <name evidence="1" type="ORF">HXA33_01890</name>
</gene>
<reference evidence="1" key="1">
    <citation type="submission" date="2020-06" db="EMBL/GenBank/DDBJ databases">
        <title>Insight into the genomes of haloalkaliphilic bacilli from Kenyan soda lakes.</title>
        <authorList>
            <person name="Mwirichia R."/>
            <person name="Villamizar G.C."/>
            <person name="Poehlein A."/>
            <person name="Mugweru J."/>
            <person name="Kipnyargis A."/>
            <person name="Kiplimo D."/>
            <person name="Orwa P."/>
            <person name="Daniel R."/>
        </authorList>
    </citation>
    <scope>NUCLEOTIDE SEQUENCE</scope>
    <source>
        <strain evidence="1">B1096_S55</strain>
    </source>
</reference>
<keyword evidence="2" id="KW-1185">Reference proteome</keyword>
<dbReference type="Pfam" id="PF20316">
    <property type="entry name" value="DUF6612"/>
    <property type="match status" value="1"/>
</dbReference>
<dbReference type="AlphaFoldDB" id="A0A9Q4FY24"/>
<proteinExistence type="predicted"/>
<evidence type="ECO:0000313" key="2">
    <source>
        <dbReference type="Proteomes" id="UP001057753"/>
    </source>
</evidence>
<dbReference type="EMBL" id="JABXYM010000001">
    <property type="protein sequence ID" value="MCR6095283.1"/>
    <property type="molecule type" value="Genomic_DNA"/>
</dbReference>
<dbReference type="Gene3D" id="2.50.20.20">
    <property type="match status" value="1"/>
</dbReference>
<evidence type="ECO:0000313" key="1">
    <source>
        <dbReference type="EMBL" id="MCR6095283.1"/>
    </source>
</evidence>
<dbReference type="InterPro" id="IPR046720">
    <property type="entry name" value="DUF6612"/>
</dbReference>
<dbReference type="Proteomes" id="UP001057753">
    <property type="component" value="Unassembled WGS sequence"/>
</dbReference>
<comment type="caution">
    <text evidence="1">The sequence shown here is derived from an EMBL/GenBank/DDBJ whole genome shotgun (WGS) entry which is preliminary data.</text>
</comment>
<sequence length="256" mass="29051">MKKLTFLSLTAIILTTLTACKELTLEEVLSEAISATESLQSFQTTIDVSKGVIMDDQDDMSLTHTQTSVTNDPLTLEIHSEIGGEDGVDYVTNFSEEDGFYFKETTTDQWGKLSDDLVESFVTAPAFHTGSTTTTLNYFENQLSHLTMEETDTSYIISLQEDELNTDDFKKHLEELEFYNMELGALDGISDLEDITYTITLDKETFYQTDINIEMKMMIDIIEVSQMITITLNDFNDIDPLEIPEEIKENATHIDY</sequence>
<name>A0A9Q4FY24_SALAG</name>
<dbReference type="PROSITE" id="PS51257">
    <property type="entry name" value="PROKAR_LIPOPROTEIN"/>
    <property type="match status" value="1"/>
</dbReference>
<protein>
    <recommendedName>
        <fullName evidence="3">LppX_LprAFG lipoprotein</fullName>
    </recommendedName>
</protein>
<accession>A0A9Q4FY24</accession>
<dbReference type="RefSeq" id="WP_257819976.1">
    <property type="nucleotide sequence ID" value="NZ_JABXYM010000001.1"/>
</dbReference>
<evidence type="ECO:0008006" key="3">
    <source>
        <dbReference type="Google" id="ProtNLM"/>
    </source>
</evidence>